<proteinExistence type="predicted"/>
<evidence type="ECO:0000313" key="2">
    <source>
        <dbReference type="Proteomes" id="UP000091820"/>
    </source>
</evidence>
<dbReference type="Proteomes" id="UP000091820">
    <property type="component" value="Unassembled WGS sequence"/>
</dbReference>
<evidence type="ECO:0000313" key="1">
    <source>
        <dbReference type="EnsemblMetazoa" id="GBRI001898-PA"/>
    </source>
</evidence>
<dbReference type="EnsemblMetazoa" id="GBRI001898-RA">
    <property type="protein sequence ID" value="GBRI001898-PA"/>
    <property type="gene ID" value="GBRI001898"/>
</dbReference>
<sequence length="130" mass="15143">MVQLLIVSGLYLLYIINVHVSPYERRLKCGSFGISTSTSLSKDSLGLVVSHDAGIVLYVRMFVNNPLGHRHISHRHMKLKFTENSFAYTQIEYFRVGATDRYFVHLRIFGHLFEILRTFLFLMITNFDKL</sequence>
<name>A0A1A9W0H4_9MUSC</name>
<keyword evidence="2" id="KW-1185">Reference proteome</keyword>
<dbReference type="AlphaFoldDB" id="A0A1A9W0H4"/>
<dbReference type="VEuPathDB" id="VectorBase:GBRI001898"/>
<protein>
    <submittedName>
        <fullName evidence="1">Uncharacterized protein</fullName>
    </submittedName>
</protein>
<organism evidence="1 2">
    <name type="scientific">Glossina brevipalpis</name>
    <dbReference type="NCBI Taxonomy" id="37001"/>
    <lineage>
        <taxon>Eukaryota</taxon>
        <taxon>Metazoa</taxon>
        <taxon>Ecdysozoa</taxon>
        <taxon>Arthropoda</taxon>
        <taxon>Hexapoda</taxon>
        <taxon>Insecta</taxon>
        <taxon>Pterygota</taxon>
        <taxon>Neoptera</taxon>
        <taxon>Endopterygota</taxon>
        <taxon>Diptera</taxon>
        <taxon>Brachycera</taxon>
        <taxon>Muscomorpha</taxon>
        <taxon>Hippoboscoidea</taxon>
        <taxon>Glossinidae</taxon>
        <taxon>Glossina</taxon>
    </lineage>
</organism>
<accession>A0A1A9W0H4</accession>
<reference evidence="2" key="1">
    <citation type="submission" date="2014-03" db="EMBL/GenBank/DDBJ databases">
        <authorList>
            <person name="Aksoy S."/>
            <person name="Warren W."/>
            <person name="Wilson R.K."/>
        </authorList>
    </citation>
    <scope>NUCLEOTIDE SEQUENCE [LARGE SCALE GENOMIC DNA]</scope>
    <source>
        <strain evidence="2">IAEA</strain>
    </source>
</reference>
<reference evidence="1" key="2">
    <citation type="submission" date="2020-05" db="UniProtKB">
        <authorList>
            <consortium name="EnsemblMetazoa"/>
        </authorList>
    </citation>
    <scope>IDENTIFICATION</scope>
    <source>
        <strain evidence="1">IAEA</strain>
    </source>
</reference>